<comment type="similarity">
    <text evidence="1 4">Belongs to the N(4)/N(6)-methyltransferase family.</text>
</comment>
<dbReference type="GO" id="GO:0032259">
    <property type="term" value="P:methylation"/>
    <property type="evidence" value="ECO:0007669"/>
    <property type="project" value="UniProtKB-KW"/>
</dbReference>
<dbReference type="PANTHER" id="PTHR13370:SF3">
    <property type="entry name" value="TRNA (GUANINE(10)-N2)-METHYLTRANSFERASE HOMOLOG"/>
    <property type="match status" value="1"/>
</dbReference>
<name>A0A7K3NMB7_9BACT</name>
<evidence type="ECO:0000313" key="6">
    <source>
        <dbReference type="EMBL" id="NDY56349.1"/>
    </source>
</evidence>
<dbReference type="GO" id="GO:0009007">
    <property type="term" value="F:site-specific DNA-methyltransferase (adenine-specific) activity"/>
    <property type="evidence" value="ECO:0007669"/>
    <property type="project" value="TreeGrafter"/>
</dbReference>
<dbReference type="PANTHER" id="PTHR13370">
    <property type="entry name" value="RNA METHYLASE-RELATED"/>
    <property type="match status" value="1"/>
</dbReference>
<dbReference type="AlphaFoldDB" id="A0A7K3NMB7"/>
<dbReference type="Proteomes" id="UP000469724">
    <property type="component" value="Unassembled WGS sequence"/>
</dbReference>
<dbReference type="EC" id="2.1.1.-" evidence="4"/>
<accession>A0A7K3NMB7</accession>
<protein>
    <recommendedName>
        <fullName evidence="4">Methyltransferase</fullName>
        <ecNumber evidence="4">2.1.1.-</ecNumber>
    </recommendedName>
</protein>
<dbReference type="InterPro" id="IPR002941">
    <property type="entry name" value="DNA_methylase_N4/N6"/>
</dbReference>
<dbReference type="Gene3D" id="3.40.50.150">
    <property type="entry name" value="Vaccinia Virus protein VP39"/>
    <property type="match status" value="1"/>
</dbReference>
<evidence type="ECO:0000256" key="2">
    <source>
        <dbReference type="ARBA" id="ARBA00022603"/>
    </source>
</evidence>
<feature type="domain" description="DNA methylase N-4/N-6" evidence="5">
    <location>
        <begin position="175"/>
        <end position="233"/>
    </location>
</feature>
<gene>
    <name evidence="6" type="ORF">G3N56_06275</name>
</gene>
<dbReference type="GO" id="GO:0008170">
    <property type="term" value="F:N-methyltransferase activity"/>
    <property type="evidence" value="ECO:0007669"/>
    <property type="project" value="InterPro"/>
</dbReference>
<organism evidence="6 7">
    <name type="scientific">Desulfolutivibrio sulfodismutans</name>
    <dbReference type="NCBI Taxonomy" id="63561"/>
    <lineage>
        <taxon>Bacteria</taxon>
        <taxon>Pseudomonadati</taxon>
        <taxon>Thermodesulfobacteriota</taxon>
        <taxon>Desulfovibrionia</taxon>
        <taxon>Desulfovibrionales</taxon>
        <taxon>Desulfovibrionaceae</taxon>
        <taxon>Desulfolutivibrio</taxon>
    </lineage>
</organism>
<dbReference type="PROSITE" id="PS00092">
    <property type="entry name" value="N6_MTASE"/>
    <property type="match status" value="1"/>
</dbReference>
<evidence type="ECO:0000256" key="1">
    <source>
        <dbReference type="ARBA" id="ARBA00006594"/>
    </source>
</evidence>
<keyword evidence="2 6" id="KW-0489">Methyltransferase</keyword>
<dbReference type="GO" id="GO:0005737">
    <property type="term" value="C:cytoplasm"/>
    <property type="evidence" value="ECO:0007669"/>
    <property type="project" value="TreeGrafter"/>
</dbReference>
<keyword evidence="7" id="KW-1185">Reference proteome</keyword>
<dbReference type="GO" id="GO:0003677">
    <property type="term" value="F:DNA binding"/>
    <property type="evidence" value="ECO:0007669"/>
    <property type="project" value="InterPro"/>
</dbReference>
<dbReference type="SUPFAM" id="SSF53335">
    <property type="entry name" value="S-adenosyl-L-methionine-dependent methyltransferases"/>
    <property type="match status" value="1"/>
</dbReference>
<keyword evidence="3 6" id="KW-0808">Transferase</keyword>
<evidence type="ECO:0000256" key="3">
    <source>
        <dbReference type="ARBA" id="ARBA00022679"/>
    </source>
</evidence>
<dbReference type="EMBL" id="JAAGRQ010000017">
    <property type="protein sequence ID" value="NDY56349.1"/>
    <property type="molecule type" value="Genomic_DNA"/>
</dbReference>
<dbReference type="InterPro" id="IPR002052">
    <property type="entry name" value="DNA_methylase_N6_adenine_CS"/>
</dbReference>
<dbReference type="InterPro" id="IPR029063">
    <property type="entry name" value="SAM-dependent_MTases_sf"/>
</dbReference>
<comment type="caution">
    <text evidence="6">The sequence shown here is derived from an EMBL/GenBank/DDBJ whole genome shotgun (WGS) entry which is preliminary data.</text>
</comment>
<dbReference type="RefSeq" id="WP_163301401.1">
    <property type="nucleotide sequence ID" value="NZ_JAAGRQ010000017.1"/>
</dbReference>
<evidence type="ECO:0000313" key="7">
    <source>
        <dbReference type="Proteomes" id="UP000469724"/>
    </source>
</evidence>
<dbReference type="InterPro" id="IPR001091">
    <property type="entry name" value="RM_Methyltransferase"/>
</dbReference>
<dbReference type="Pfam" id="PF01555">
    <property type="entry name" value="N6_N4_Mtase"/>
    <property type="match status" value="2"/>
</dbReference>
<proteinExistence type="inferred from homology"/>
<evidence type="ECO:0000256" key="4">
    <source>
        <dbReference type="RuleBase" id="RU362026"/>
    </source>
</evidence>
<sequence length="248" mass="27097">MQKALFDNGIVWNGDALAVLRELPGESVDAVVTDPPYSSGGLHVGARQIDPARKYQKTGTMKVYPAMLGDLKDQRSFIMWSSLWLSECWRVARPSAPVLVFSDWRQIPAMTDAIQAAGFVWRGIVVWHKPTARPMRGAFRRDAEFVICAAKAPAKAFTTRCLPGVFSFRVVPGDKVHLAGKPIDLLVELLAVTPEKGTVLDPFLGGGTTALACIKTGRRFVGVELSPEYYRVAGDRIRAAQGVGQTVQ</sequence>
<dbReference type="PRINTS" id="PR00508">
    <property type="entry name" value="S21N4MTFRASE"/>
</dbReference>
<feature type="domain" description="DNA methylase N-4/N-6" evidence="5">
    <location>
        <begin position="28"/>
        <end position="155"/>
    </location>
</feature>
<evidence type="ECO:0000259" key="5">
    <source>
        <dbReference type="Pfam" id="PF01555"/>
    </source>
</evidence>
<reference evidence="6 7" key="1">
    <citation type="submission" date="2020-02" db="EMBL/GenBank/DDBJ databases">
        <title>Comparative genomics of sulfur disproportionating microorganisms.</title>
        <authorList>
            <person name="Ward L.M."/>
            <person name="Bertran E."/>
            <person name="Johnston D.T."/>
        </authorList>
    </citation>
    <scope>NUCLEOTIDE SEQUENCE [LARGE SCALE GENOMIC DNA]</scope>
    <source>
        <strain evidence="6 7">DSM 3696</strain>
    </source>
</reference>